<dbReference type="PROSITE" id="PS50883">
    <property type="entry name" value="EAL"/>
    <property type="match status" value="1"/>
</dbReference>
<dbReference type="NCBIfam" id="TIGR00254">
    <property type="entry name" value="GGDEF"/>
    <property type="match status" value="1"/>
</dbReference>
<dbReference type="InterPro" id="IPR035919">
    <property type="entry name" value="EAL_sf"/>
</dbReference>
<evidence type="ECO:0000313" key="5">
    <source>
        <dbReference type="Proteomes" id="UP001589733"/>
    </source>
</evidence>
<gene>
    <name evidence="4" type="ORF">ACFFLM_21655</name>
</gene>
<sequence>MDTSLGFASNLNGNSGPVGWAADLLQENWPGDPTPQELYRRVLALAVQAVPGVLTGRLFGREADGKFKVLAATGQALELLKNLQLEPQDLVYDPAPRSRWVSGFRAAFADSLPADQAAVLEAAHRATSLYSTPNRPTYGSVQVMIVPVQVRGELRAILHLDRLDDQQHASLLQSDLTLGQWCGAQVALVTQQLETAATLQAGQKELKLLNRAHAAVTGAQDLGDLFRRIIGAVTELLGVEHASIALLEGDLLVPQRQAGGGAWSDSYPVTSGVAGRVARTGICALLPDVHQDPDYVEEHPDVISELCVPLLDGERVVGVLNLESSTLRLTSQELRQVQALGVWLGRAIERERLYTATEQQRRALDLLHSVRTAVSRTLDLPGTIRAVNESIAQTLGYPQVSLYLREGDELVLQHQMGYEQVIDRLPIATGVMGRVVSTGQVAWIEDMDQHPEAIKAMEGISSEVCVPLRLNGEVVGVLNVESMGERRLRAWDAELITTVGEYVEYSLERASLHAQVKDRELLYRLLAEHTSDLVCLHHPDGRLIYISPSILPLLGFSPADAVLHRPALLVHPEDRYYLRRAFRANGEPIRWRLRHRDGRYIWFETTISRIEQAPDGKNAAQNQFLTSSRNITERHGAEAKLAWAATHDPLTHLPNRTLLFERLSRVLRAARRSGQPAYAVLYLDMDRFKVINDSLGHATGDELLVAFAHRLQHTMRQSDLVARLGGDEFAVLLLGSEHVEMHDGGLLEAKRAAARLQAALTEPFVVAGRTLRVSVSVGIAPGRTGHLTPGDVLRDADLSMYRAKRDRRHTVATFDPSMHTRAVRQLQLEADLPHAARLGQLQLHFQPIVNLISGELHSAEALVRWQHPQLGLIPPDDFIPLAEELELITDLGDWVLHRACALYQGWHPAHMSINVNVSTRQFLQEGFVQRVEEALRAHAMPANRLNLEITESALVEDVDEAARTLAGLRALGVRVQIDDFGTGHSSLAFLHRFPVDVLKIDRAFIARLGADEVSASVVKTVVLLAQALGAGVVAEGIETDLHRSHLLHLGCPLGQGYLFSRPLPPNEFAAQWLGMKSADPSSPTPEA</sequence>
<dbReference type="SMART" id="SM00052">
    <property type="entry name" value="EAL"/>
    <property type="match status" value="1"/>
</dbReference>
<dbReference type="Pfam" id="PF08447">
    <property type="entry name" value="PAS_3"/>
    <property type="match status" value="1"/>
</dbReference>
<evidence type="ECO:0000259" key="2">
    <source>
        <dbReference type="PROSITE" id="PS50883"/>
    </source>
</evidence>
<dbReference type="EMBL" id="JBHLYR010000063">
    <property type="protein sequence ID" value="MFB9994568.1"/>
    <property type="molecule type" value="Genomic_DNA"/>
</dbReference>
<dbReference type="Pfam" id="PF13185">
    <property type="entry name" value="GAF_2"/>
    <property type="match status" value="1"/>
</dbReference>
<organism evidence="4 5">
    <name type="scientific">Deinococcus oregonensis</name>
    <dbReference type="NCBI Taxonomy" id="1805970"/>
    <lineage>
        <taxon>Bacteria</taxon>
        <taxon>Thermotogati</taxon>
        <taxon>Deinococcota</taxon>
        <taxon>Deinococci</taxon>
        <taxon>Deinococcales</taxon>
        <taxon>Deinococcaceae</taxon>
        <taxon>Deinococcus</taxon>
    </lineage>
</organism>
<dbReference type="InterPro" id="IPR035965">
    <property type="entry name" value="PAS-like_dom_sf"/>
</dbReference>
<dbReference type="SMART" id="SM00065">
    <property type="entry name" value="GAF"/>
    <property type="match status" value="2"/>
</dbReference>
<dbReference type="Proteomes" id="UP001589733">
    <property type="component" value="Unassembled WGS sequence"/>
</dbReference>
<dbReference type="SUPFAM" id="SSF55073">
    <property type="entry name" value="Nucleotide cyclase"/>
    <property type="match status" value="1"/>
</dbReference>
<proteinExistence type="predicted"/>
<dbReference type="Pfam" id="PF00563">
    <property type="entry name" value="EAL"/>
    <property type="match status" value="1"/>
</dbReference>
<dbReference type="InterPro" id="IPR043128">
    <property type="entry name" value="Rev_trsase/Diguanyl_cyclase"/>
</dbReference>
<dbReference type="SMART" id="SM00267">
    <property type="entry name" value="GGDEF"/>
    <property type="match status" value="1"/>
</dbReference>
<evidence type="ECO:0000259" key="1">
    <source>
        <dbReference type="PROSITE" id="PS50112"/>
    </source>
</evidence>
<dbReference type="InterPro" id="IPR003018">
    <property type="entry name" value="GAF"/>
</dbReference>
<name>A0ABV6B860_9DEIO</name>
<protein>
    <submittedName>
        <fullName evidence="4">EAL domain-containing protein</fullName>
    </submittedName>
</protein>
<dbReference type="Gene3D" id="3.30.450.40">
    <property type="match status" value="2"/>
</dbReference>
<dbReference type="InterPro" id="IPR000014">
    <property type="entry name" value="PAS"/>
</dbReference>
<evidence type="ECO:0000259" key="3">
    <source>
        <dbReference type="PROSITE" id="PS50887"/>
    </source>
</evidence>
<dbReference type="CDD" id="cd00130">
    <property type="entry name" value="PAS"/>
    <property type="match status" value="1"/>
</dbReference>
<dbReference type="SMART" id="SM00091">
    <property type="entry name" value="PAS"/>
    <property type="match status" value="2"/>
</dbReference>
<dbReference type="CDD" id="cd01949">
    <property type="entry name" value="GGDEF"/>
    <property type="match status" value="1"/>
</dbReference>
<dbReference type="PROSITE" id="PS50112">
    <property type="entry name" value="PAS"/>
    <property type="match status" value="1"/>
</dbReference>
<dbReference type="InterPro" id="IPR013655">
    <property type="entry name" value="PAS_fold_3"/>
</dbReference>
<dbReference type="InterPro" id="IPR000160">
    <property type="entry name" value="GGDEF_dom"/>
</dbReference>
<dbReference type="InterPro" id="IPR001633">
    <property type="entry name" value="EAL_dom"/>
</dbReference>
<evidence type="ECO:0000313" key="4">
    <source>
        <dbReference type="EMBL" id="MFB9994568.1"/>
    </source>
</evidence>
<dbReference type="PANTHER" id="PTHR44757:SF2">
    <property type="entry name" value="BIOFILM ARCHITECTURE MAINTENANCE PROTEIN MBAA"/>
    <property type="match status" value="1"/>
</dbReference>
<feature type="domain" description="GGDEF" evidence="3">
    <location>
        <begin position="676"/>
        <end position="816"/>
    </location>
</feature>
<dbReference type="SUPFAM" id="SSF141868">
    <property type="entry name" value="EAL domain-like"/>
    <property type="match status" value="1"/>
</dbReference>
<keyword evidence="5" id="KW-1185">Reference proteome</keyword>
<dbReference type="Gene3D" id="3.30.70.270">
    <property type="match status" value="1"/>
</dbReference>
<dbReference type="InterPro" id="IPR052155">
    <property type="entry name" value="Biofilm_reg_signaling"/>
</dbReference>
<dbReference type="InterPro" id="IPR029016">
    <property type="entry name" value="GAF-like_dom_sf"/>
</dbReference>
<reference evidence="4 5" key="1">
    <citation type="submission" date="2024-09" db="EMBL/GenBank/DDBJ databases">
        <authorList>
            <person name="Sun Q."/>
            <person name="Mori K."/>
        </authorList>
    </citation>
    <scope>NUCLEOTIDE SEQUENCE [LARGE SCALE GENOMIC DNA]</scope>
    <source>
        <strain evidence="4 5">JCM 13503</strain>
    </source>
</reference>
<dbReference type="InterPro" id="IPR029787">
    <property type="entry name" value="Nucleotide_cyclase"/>
</dbReference>
<dbReference type="NCBIfam" id="TIGR00229">
    <property type="entry name" value="sensory_box"/>
    <property type="match status" value="1"/>
</dbReference>
<comment type="caution">
    <text evidence="4">The sequence shown here is derived from an EMBL/GenBank/DDBJ whole genome shotgun (WGS) entry which is preliminary data.</text>
</comment>
<dbReference type="CDD" id="cd01948">
    <property type="entry name" value="EAL"/>
    <property type="match status" value="1"/>
</dbReference>
<dbReference type="RefSeq" id="WP_380015621.1">
    <property type="nucleotide sequence ID" value="NZ_JBHLYR010000063.1"/>
</dbReference>
<feature type="domain" description="PAS" evidence="1">
    <location>
        <begin position="519"/>
        <end position="583"/>
    </location>
</feature>
<feature type="domain" description="EAL" evidence="2">
    <location>
        <begin position="825"/>
        <end position="1076"/>
    </location>
</feature>
<dbReference type="SUPFAM" id="SSF55785">
    <property type="entry name" value="PYP-like sensor domain (PAS domain)"/>
    <property type="match status" value="1"/>
</dbReference>
<accession>A0ABV6B860</accession>
<dbReference type="Gene3D" id="3.20.20.450">
    <property type="entry name" value="EAL domain"/>
    <property type="match status" value="1"/>
</dbReference>
<dbReference type="Pfam" id="PF00990">
    <property type="entry name" value="GGDEF"/>
    <property type="match status" value="1"/>
</dbReference>
<dbReference type="Pfam" id="PF01590">
    <property type="entry name" value="GAF"/>
    <property type="match status" value="1"/>
</dbReference>
<dbReference type="SUPFAM" id="SSF55781">
    <property type="entry name" value="GAF domain-like"/>
    <property type="match status" value="2"/>
</dbReference>
<dbReference type="PANTHER" id="PTHR44757">
    <property type="entry name" value="DIGUANYLATE CYCLASE DGCP"/>
    <property type="match status" value="1"/>
</dbReference>
<dbReference type="Gene3D" id="3.30.450.20">
    <property type="entry name" value="PAS domain"/>
    <property type="match status" value="1"/>
</dbReference>
<dbReference type="PROSITE" id="PS50887">
    <property type="entry name" value="GGDEF"/>
    <property type="match status" value="1"/>
</dbReference>